<evidence type="ECO:0000313" key="6">
    <source>
        <dbReference type="Proteomes" id="UP000008332"/>
    </source>
</evidence>
<dbReference type="GO" id="GO:0120010">
    <property type="term" value="P:intermembrane phospholipid transfer"/>
    <property type="evidence" value="ECO:0007669"/>
    <property type="project" value="TreeGrafter"/>
</dbReference>
<dbReference type="Proteomes" id="UP000008332">
    <property type="component" value="Chromosome"/>
</dbReference>
<keyword evidence="5" id="KW-0449">Lipoprotein</keyword>
<dbReference type="HOGENOM" id="CLU_059326_3_1_4"/>
<dbReference type="EMBL" id="CP000267">
    <property type="protein sequence ID" value="ABD70649.1"/>
    <property type="molecule type" value="Genomic_DNA"/>
</dbReference>
<comment type="similarity">
    <text evidence="1">Belongs to the MlaA family.</text>
</comment>
<dbReference type="PANTHER" id="PTHR30035:SF3">
    <property type="entry name" value="INTERMEMBRANE PHOSPHOLIPID TRANSPORT SYSTEM LIPOPROTEIN MLAA"/>
    <property type="match status" value="1"/>
</dbReference>
<name>Q21UA4_ALBFT</name>
<feature type="chain" id="PRO_5004200455" evidence="4">
    <location>
        <begin position="29"/>
        <end position="277"/>
    </location>
</feature>
<dbReference type="Pfam" id="PF04333">
    <property type="entry name" value="MlaA"/>
    <property type="match status" value="1"/>
</dbReference>
<dbReference type="PROSITE" id="PS51257">
    <property type="entry name" value="PROKAR_LIPOPROTEIN"/>
    <property type="match status" value="1"/>
</dbReference>
<dbReference type="OrthoDB" id="9785326at2"/>
<evidence type="ECO:0000256" key="4">
    <source>
        <dbReference type="SAM" id="SignalP"/>
    </source>
</evidence>
<accession>Q21UA4</accession>
<dbReference type="STRING" id="338969.Rfer_2938"/>
<dbReference type="PRINTS" id="PR01805">
    <property type="entry name" value="VACJLIPOPROT"/>
</dbReference>
<feature type="compositionally biased region" description="Basic and acidic residues" evidence="3">
    <location>
        <begin position="241"/>
        <end position="257"/>
    </location>
</feature>
<evidence type="ECO:0000256" key="1">
    <source>
        <dbReference type="ARBA" id="ARBA00010634"/>
    </source>
</evidence>
<evidence type="ECO:0000313" key="5">
    <source>
        <dbReference type="EMBL" id="ABD70649.1"/>
    </source>
</evidence>
<protein>
    <submittedName>
        <fullName evidence="5">VacJ-like lipoprotein</fullName>
    </submittedName>
</protein>
<proteinExistence type="inferred from homology"/>
<organism evidence="5 6">
    <name type="scientific">Albidiferax ferrireducens (strain ATCC BAA-621 / DSM 15236 / T118)</name>
    <name type="common">Rhodoferax ferrireducens</name>
    <dbReference type="NCBI Taxonomy" id="338969"/>
    <lineage>
        <taxon>Bacteria</taxon>
        <taxon>Pseudomonadati</taxon>
        <taxon>Pseudomonadota</taxon>
        <taxon>Betaproteobacteria</taxon>
        <taxon>Burkholderiales</taxon>
        <taxon>Comamonadaceae</taxon>
        <taxon>Rhodoferax</taxon>
    </lineage>
</organism>
<feature type="signal peptide" evidence="4">
    <location>
        <begin position="1"/>
        <end position="28"/>
    </location>
</feature>
<keyword evidence="6" id="KW-1185">Reference proteome</keyword>
<dbReference type="GO" id="GO:0016020">
    <property type="term" value="C:membrane"/>
    <property type="evidence" value="ECO:0007669"/>
    <property type="project" value="InterPro"/>
</dbReference>
<feature type="region of interest" description="Disordered" evidence="3">
    <location>
        <begin position="228"/>
        <end position="257"/>
    </location>
</feature>
<dbReference type="eggNOG" id="COG2853">
    <property type="taxonomic scope" value="Bacteria"/>
</dbReference>
<dbReference type="RefSeq" id="WP_011465215.1">
    <property type="nucleotide sequence ID" value="NC_007908.1"/>
</dbReference>
<evidence type="ECO:0000256" key="3">
    <source>
        <dbReference type="SAM" id="MobiDB-lite"/>
    </source>
</evidence>
<reference evidence="6" key="1">
    <citation type="submission" date="2006-02" db="EMBL/GenBank/DDBJ databases">
        <title>Complete sequence of chromosome of Rhodoferax ferrireducens DSM 15236.</title>
        <authorList>
            <person name="Copeland A."/>
            <person name="Lucas S."/>
            <person name="Lapidus A."/>
            <person name="Barry K."/>
            <person name="Detter J.C."/>
            <person name="Glavina del Rio T."/>
            <person name="Hammon N."/>
            <person name="Israni S."/>
            <person name="Pitluck S."/>
            <person name="Brettin T."/>
            <person name="Bruce D."/>
            <person name="Han C."/>
            <person name="Tapia R."/>
            <person name="Gilna P."/>
            <person name="Kiss H."/>
            <person name="Schmutz J."/>
            <person name="Larimer F."/>
            <person name="Land M."/>
            <person name="Kyrpides N."/>
            <person name="Ivanova N."/>
            <person name="Richardson P."/>
        </authorList>
    </citation>
    <scope>NUCLEOTIDE SEQUENCE [LARGE SCALE GENOMIC DNA]</scope>
    <source>
        <strain evidence="6">ATCC BAA-621 / DSM 15236 / T118</strain>
    </source>
</reference>
<keyword evidence="2 4" id="KW-0732">Signal</keyword>
<gene>
    <name evidence="5" type="ordered locus">Rfer_2938</name>
</gene>
<dbReference type="AlphaFoldDB" id="Q21UA4"/>
<dbReference type="PANTHER" id="PTHR30035">
    <property type="entry name" value="LIPOPROTEIN VACJ-RELATED"/>
    <property type="match status" value="1"/>
</dbReference>
<sequence>MRQRVLDLPRHTPWAGLVLLLMALTGCASGPDANPHDPLEPFNRGVYQFNDAVDVAVIKPVATTYQDVLPAPVRRGVRNFFANLQDAWSGVNNTLQFKGEPAANSFMRFGVNTFLGLGGILDVASEMRIERHTKDFGHTLGYWGVAPGPYLVLPLLGPSTLRDTAALPVDAQGDLVSGIEHIPTRNSVILLRLVDTRASLLGASSMLEAVALDKYTFTRDAYLQRRRSSIYDGNPPDDGEVEKSPVKQDLSKARERTRAWVQTLKESGPSGDEKAKP</sequence>
<evidence type="ECO:0000256" key="2">
    <source>
        <dbReference type="ARBA" id="ARBA00022729"/>
    </source>
</evidence>
<dbReference type="InterPro" id="IPR007428">
    <property type="entry name" value="MlaA"/>
</dbReference>
<dbReference type="KEGG" id="rfr:Rfer_2938"/>